<sequence length="487" mass="48279">MPRPARLLAAGLLPLLAGEISIAHAQAPLPGGAPAATIPAAGAPAAKAPAPRPAGPTAPDPAFEAARAAFEARPEAERRAVQDALVWAGSYNSVVTGTFGRRTYEAIGAWQSRGGAASATGILDEAGRGALLAAGEAARKAARFTVAADPATGLVLGIPERLLSKRSRIAGGTRWQSPDGRVTLDTRAYAPGEADLDTLHAQAAAATPERKVTYSLKRPDFTVVTGETPTGKFYIRTAAGAAGLRGFTLSYDKGSAREMDRLVIAIANSFVPFPGEAAPPPPRPMAATAPDPAAKAPASAAPAAPGSVAATGIVVAPRRVVAVLPAACSAPRIAGEPARILRRDEAAGLVLLEGQAPAGAALALAAAPPRPEEAVVVVAAGAEGPTVTTGEIAAGGVLAPLQPGAAGAPVLDRAGRLLGLVARLPAQPRLVAGIVPPLTHPLVGAAALKALLGAEAPASPASEAKPLTAGAIAGRVAGAVVAVRCGP</sequence>
<keyword evidence="2" id="KW-0732">Signal</keyword>
<dbReference type="Pfam" id="PF01471">
    <property type="entry name" value="PG_binding_1"/>
    <property type="match status" value="1"/>
</dbReference>
<evidence type="ECO:0000259" key="3">
    <source>
        <dbReference type="Pfam" id="PF01471"/>
    </source>
</evidence>
<dbReference type="OrthoDB" id="6810892at2"/>
<dbReference type="InterPro" id="IPR036366">
    <property type="entry name" value="PGBDSf"/>
</dbReference>
<dbReference type="PATRIC" id="fig|270351.10.peg.5763"/>
<dbReference type="Gene3D" id="1.10.101.10">
    <property type="entry name" value="PGBD-like superfamily/PGBD"/>
    <property type="match status" value="1"/>
</dbReference>
<dbReference type="InterPro" id="IPR036365">
    <property type="entry name" value="PGBD-like_sf"/>
</dbReference>
<feature type="compositionally biased region" description="Low complexity" evidence="1">
    <location>
        <begin position="285"/>
        <end position="304"/>
    </location>
</feature>
<dbReference type="EMBL" id="AP014705">
    <property type="protein sequence ID" value="BAQ48770.1"/>
    <property type="molecule type" value="Genomic_DNA"/>
</dbReference>
<protein>
    <submittedName>
        <fullName evidence="4">Peptidoglycan-binding protein</fullName>
    </submittedName>
</protein>
<evidence type="ECO:0000313" key="4">
    <source>
        <dbReference type="EMBL" id="BAQ48770.1"/>
    </source>
</evidence>
<evidence type="ECO:0000256" key="1">
    <source>
        <dbReference type="SAM" id="MobiDB-lite"/>
    </source>
</evidence>
<name>A0A0C6FZF8_9HYPH</name>
<dbReference type="KEGG" id="maqu:Maq22A_1p32255"/>
<reference evidence="5" key="2">
    <citation type="submission" date="2015-01" db="EMBL/GenBank/DDBJ databases">
        <title>Complete genome sequence of Methylobacterium aquaticum strain 22A.</title>
        <authorList>
            <person name="Tani A."/>
            <person name="Ogura Y."/>
            <person name="Hayashi T."/>
        </authorList>
    </citation>
    <scope>NUCLEOTIDE SEQUENCE [LARGE SCALE GENOMIC DNA]</scope>
    <source>
        <strain evidence="5">MA-22A</strain>
        <plasmid evidence="5">Plasmid pMaq22A_1p DNA</plasmid>
    </source>
</reference>
<organism evidence="4 5">
    <name type="scientific">Methylobacterium aquaticum</name>
    <dbReference type="NCBI Taxonomy" id="270351"/>
    <lineage>
        <taxon>Bacteria</taxon>
        <taxon>Pseudomonadati</taxon>
        <taxon>Pseudomonadota</taxon>
        <taxon>Alphaproteobacteria</taxon>
        <taxon>Hyphomicrobiales</taxon>
        <taxon>Methylobacteriaceae</taxon>
        <taxon>Methylobacterium</taxon>
    </lineage>
</organism>
<dbReference type="RefSeq" id="WP_060849964.1">
    <property type="nucleotide sequence ID" value="NZ_AP014705.1"/>
</dbReference>
<dbReference type="AlphaFoldDB" id="A0A0C6FZF8"/>
<gene>
    <name evidence="4" type="ORF">Maq22A_1p32255</name>
</gene>
<evidence type="ECO:0000313" key="5">
    <source>
        <dbReference type="Proteomes" id="UP000061432"/>
    </source>
</evidence>
<evidence type="ECO:0000256" key="2">
    <source>
        <dbReference type="SAM" id="SignalP"/>
    </source>
</evidence>
<proteinExistence type="predicted"/>
<reference evidence="4 5" key="1">
    <citation type="journal article" date="2015" name="Genome Announc.">
        <title>Complete Genome Sequence of Methylobacterium aquaticum Strain 22A, Isolated from Racomitrium japonicum Moss.</title>
        <authorList>
            <person name="Tani A."/>
            <person name="Ogura Y."/>
            <person name="Hayashi T."/>
            <person name="Kimbara K."/>
        </authorList>
    </citation>
    <scope>NUCLEOTIDE SEQUENCE [LARGE SCALE GENOMIC DNA]</scope>
    <source>
        <strain evidence="4 5">MA-22A</strain>
        <plasmid evidence="5">Plasmid pMaq22A_1p DNA</plasmid>
    </source>
</reference>
<dbReference type="InterPro" id="IPR002477">
    <property type="entry name" value="Peptidoglycan-bd-like"/>
</dbReference>
<geneLocation type="plasmid" evidence="5">
    <name>pMaq22A_1p DNA</name>
</geneLocation>
<feature type="chain" id="PRO_5002189586" evidence="2">
    <location>
        <begin position="26"/>
        <end position="487"/>
    </location>
</feature>
<keyword evidence="4" id="KW-0614">Plasmid</keyword>
<accession>A0A0C6FZF8</accession>
<dbReference type="SUPFAM" id="SSF47090">
    <property type="entry name" value="PGBD-like"/>
    <property type="match status" value="1"/>
</dbReference>
<feature type="signal peptide" evidence="2">
    <location>
        <begin position="1"/>
        <end position="25"/>
    </location>
</feature>
<feature type="domain" description="Peptidoglycan binding-like" evidence="3">
    <location>
        <begin position="76"/>
        <end position="126"/>
    </location>
</feature>
<dbReference type="Proteomes" id="UP000061432">
    <property type="component" value="Plasmid pMaq22A_1p"/>
</dbReference>
<feature type="region of interest" description="Disordered" evidence="1">
    <location>
        <begin position="277"/>
        <end position="304"/>
    </location>
</feature>